<dbReference type="HOGENOM" id="CLU_433212_0_0_2"/>
<keyword evidence="2" id="KW-1133">Transmembrane helix</keyword>
<feature type="compositionally biased region" description="Acidic residues" evidence="1">
    <location>
        <begin position="428"/>
        <end position="444"/>
    </location>
</feature>
<feature type="compositionally biased region" description="Low complexity" evidence="1">
    <location>
        <begin position="128"/>
        <end position="159"/>
    </location>
</feature>
<feature type="compositionally biased region" description="Acidic residues" evidence="1">
    <location>
        <begin position="204"/>
        <end position="224"/>
    </location>
</feature>
<evidence type="ECO:0000313" key="3">
    <source>
        <dbReference type="EMBL" id="ADB60600.1"/>
    </source>
</evidence>
<dbReference type="KEGG" id="htu:Htur_1715"/>
<evidence type="ECO:0000256" key="1">
    <source>
        <dbReference type="SAM" id="MobiDB-lite"/>
    </source>
</evidence>
<dbReference type="eggNOG" id="arCOG03730">
    <property type="taxonomic scope" value="Archaea"/>
</dbReference>
<feature type="compositionally biased region" description="Acidic residues" evidence="1">
    <location>
        <begin position="364"/>
        <end position="403"/>
    </location>
</feature>
<dbReference type="GeneID" id="8742309"/>
<feature type="compositionally biased region" description="Acidic residues" evidence="1">
    <location>
        <begin position="484"/>
        <end position="505"/>
    </location>
</feature>
<protein>
    <submittedName>
        <fullName evidence="3">AAA ATPase containing von Willebrand factor type A (VWA) domain-like protein</fullName>
    </submittedName>
</protein>
<dbReference type="STRING" id="543526.Htur_1715"/>
<dbReference type="AlphaFoldDB" id="D2RS19"/>
<feature type="compositionally biased region" description="Acidic residues" evidence="1">
    <location>
        <begin position="455"/>
        <end position="476"/>
    </location>
</feature>
<keyword evidence="2" id="KW-0472">Membrane</keyword>
<dbReference type="Proteomes" id="UP000001903">
    <property type="component" value="Chromosome"/>
</dbReference>
<name>D2RS19_HALTV</name>
<feature type="region of interest" description="Disordered" evidence="1">
    <location>
        <begin position="274"/>
        <end position="512"/>
    </location>
</feature>
<reference evidence="3 4" key="1">
    <citation type="journal article" date="2010" name="Stand. Genomic Sci.">
        <title>Complete genome sequence of Haloterrigena turkmenica type strain (4k).</title>
        <authorList>
            <person name="Saunders E."/>
            <person name="Tindall B.J."/>
            <person name="Fahnrich R."/>
            <person name="Lapidus A."/>
            <person name="Copeland A."/>
            <person name="Del Rio T.G."/>
            <person name="Lucas S."/>
            <person name="Chen F."/>
            <person name="Tice H."/>
            <person name="Cheng J.F."/>
            <person name="Han C."/>
            <person name="Detter J.C."/>
            <person name="Bruce D."/>
            <person name="Goodwin L."/>
            <person name="Chain P."/>
            <person name="Pitluck S."/>
            <person name="Pati A."/>
            <person name="Ivanova N."/>
            <person name="Mavromatis K."/>
            <person name="Chen A."/>
            <person name="Palaniappan K."/>
            <person name="Land M."/>
            <person name="Hauser L."/>
            <person name="Chang Y.J."/>
            <person name="Jeffries C.D."/>
            <person name="Brettin T."/>
            <person name="Rohde M."/>
            <person name="Goker M."/>
            <person name="Bristow J."/>
            <person name="Eisen J.A."/>
            <person name="Markowitz V."/>
            <person name="Hugenholtz P."/>
            <person name="Klenk H.P."/>
            <person name="Kyrpides N.C."/>
        </authorList>
    </citation>
    <scope>NUCLEOTIDE SEQUENCE [LARGE SCALE GENOMIC DNA]</scope>
    <source>
        <strain evidence="4">ATCC 51198 / DSM 5511 / JCM 9101 / NCIMB 13204 / VKM B-1734 / 4k</strain>
    </source>
</reference>
<evidence type="ECO:0000313" key="4">
    <source>
        <dbReference type="Proteomes" id="UP000001903"/>
    </source>
</evidence>
<feature type="compositionally biased region" description="Acidic residues" evidence="1">
    <location>
        <begin position="314"/>
        <end position="324"/>
    </location>
</feature>
<sequence>MEVNAELLGGAAITVFLALLFFGVVVLWDVALALRSVGDKIDKLEDNIDDDLTDIGHSLDNISNGRGGGGGTQLHLSGGTISSGPNPRQAQGQPAQATQSPGSQAAGGPQPAEPRQAAQHSPNGNGGAAADATTATAPGAETGPTRADTAAGAARDTGGVEVGSADARAADRAADSGTETTANGTDVAAVDEPSAEPAGTAAESDADDGERDVDVNDVADELDDDSGHETATDSDVATDEAGSDQVAHNQGRFVTHSDGTAWYAVRLDRDAIADPGPTIAGELTDGSETDDDAVIAAGPVDSSATSETVVATADTDESETDETDSVVAAPPAEPSEDDSLERESTASTTDDPPNDDREAASIDADAEIDETDDGEPAVDSDGDDSVADGDDPATDEGESEPGDNEIASNAFAFEETDSVAESPSDAAVEAEADEEDESETDEAAPDDRPTAEMGLELDDAETDETDAGVAETDADGESGKSDESGLETVDDVSGDEADKSDDEPTVDAADPLAGDVAAFEFDDEDLEDVTVEEAVDTINEEAPAPELSSHRFDVSAEVYGADEDADGTAPDGVERDDGGENTVLTYEFETDTVEISGSTKRLLQYQLRSFADRDATPEADVTIGRNRIVIELPDSDGDAVQRWSEAAVDIIDRTLYLSDNSSDDS</sequence>
<feature type="compositionally biased region" description="Polar residues" evidence="1">
    <location>
        <begin position="80"/>
        <end position="103"/>
    </location>
</feature>
<organism evidence="3 4">
    <name type="scientific">Haloterrigena turkmenica (strain ATCC 51198 / DSM 5511 / JCM 9101 / NCIMB 13204 / VKM B-1734 / 4k)</name>
    <name type="common">Halococcus turkmenicus</name>
    <dbReference type="NCBI Taxonomy" id="543526"/>
    <lineage>
        <taxon>Archaea</taxon>
        <taxon>Methanobacteriati</taxon>
        <taxon>Methanobacteriota</taxon>
        <taxon>Stenosarchaea group</taxon>
        <taxon>Halobacteria</taxon>
        <taxon>Halobacteriales</taxon>
        <taxon>Natrialbaceae</taxon>
        <taxon>Haloterrigena</taxon>
    </lineage>
</organism>
<feature type="transmembrane region" description="Helical" evidence="2">
    <location>
        <begin position="7"/>
        <end position="28"/>
    </location>
</feature>
<feature type="region of interest" description="Disordered" evidence="1">
    <location>
        <begin position="63"/>
        <end position="253"/>
    </location>
</feature>
<dbReference type="EMBL" id="CP001860">
    <property type="protein sequence ID" value="ADB60600.1"/>
    <property type="molecule type" value="Genomic_DNA"/>
</dbReference>
<dbReference type="RefSeq" id="WP_012942894.1">
    <property type="nucleotide sequence ID" value="NC_013743.1"/>
</dbReference>
<keyword evidence="2" id="KW-0812">Transmembrane</keyword>
<evidence type="ECO:0000256" key="2">
    <source>
        <dbReference type="SAM" id="Phobius"/>
    </source>
</evidence>
<keyword evidence="4" id="KW-1185">Reference proteome</keyword>
<accession>D2RS19</accession>
<dbReference type="OrthoDB" id="178137at2157"/>
<gene>
    <name evidence="3" type="ordered locus">Htur_1715</name>
</gene>
<proteinExistence type="predicted"/>